<dbReference type="InterPro" id="IPR000152">
    <property type="entry name" value="EGF-type_Asp/Asn_hydroxyl_site"/>
</dbReference>
<dbReference type="GO" id="GO:0046331">
    <property type="term" value="P:lateral inhibition"/>
    <property type="evidence" value="ECO:0007669"/>
    <property type="project" value="UniProtKB-ARBA"/>
</dbReference>
<keyword evidence="9 11" id="KW-1015">Disulfide bond</keyword>
<dbReference type="GO" id="GO:0042063">
    <property type="term" value="P:gliogenesis"/>
    <property type="evidence" value="ECO:0007669"/>
    <property type="project" value="UniProtKB-ARBA"/>
</dbReference>
<dbReference type="GeneID" id="105367938"/>
<feature type="domain" description="EGF-like" evidence="17">
    <location>
        <begin position="547"/>
        <end position="583"/>
    </location>
</feature>
<keyword evidence="19" id="KW-1185">Reference proteome</keyword>
<feature type="disulfide bond" evidence="11">
    <location>
        <begin position="382"/>
        <end position="391"/>
    </location>
</feature>
<dbReference type="GO" id="GO:0030718">
    <property type="term" value="P:germ-line stem cell population maintenance"/>
    <property type="evidence" value="ECO:0007669"/>
    <property type="project" value="UniProtKB-ARBA"/>
</dbReference>
<dbReference type="GO" id="GO:0005886">
    <property type="term" value="C:plasma membrane"/>
    <property type="evidence" value="ECO:0007669"/>
    <property type="project" value="UniProtKB-ARBA"/>
</dbReference>
<dbReference type="PANTHER" id="PTHR24033">
    <property type="entry name" value="EGF-LIKE DOMAIN-CONTAINING PROTEIN"/>
    <property type="match status" value="1"/>
</dbReference>
<feature type="region of interest" description="Disordered" evidence="14">
    <location>
        <begin position="656"/>
        <end position="706"/>
    </location>
</feature>
<dbReference type="InterPro" id="IPR013032">
    <property type="entry name" value="EGF-like_CS"/>
</dbReference>
<feature type="domain" description="EGF-like" evidence="17">
    <location>
        <begin position="335"/>
        <end position="392"/>
    </location>
</feature>
<dbReference type="PANTHER" id="PTHR24033:SF232">
    <property type="entry name" value="LAMININ SUBUNIT GAMMA-2-RELATED"/>
    <property type="match status" value="1"/>
</dbReference>
<comment type="caution">
    <text evidence="11">Lacks conserved residue(s) required for the propagation of feature annotation.</text>
</comment>
<dbReference type="GO" id="GO:0043208">
    <property type="term" value="F:glycosphingolipid binding"/>
    <property type="evidence" value="ECO:0007669"/>
    <property type="project" value="UniProtKB-ARBA"/>
</dbReference>
<feature type="compositionally biased region" description="Basic and acidic residues" evidence="14">
    <location>
        <begin position="656"/>
        <end position="669"/>
    </location>
</feature>
<feature type="domain" description="EGF-like" evidence="17">
    <location>
        <begin position="509"/>
        <end position="545"/>
    </location>
</feature>
<dbReference type="RefSeq" id="XP_011505105.1">
    <property type="nucleotide sequence ID" value="XM_011506803.1"/>
</dbReference>
<dbReference type="GO" id="GO:0008587">
    <property type="term" value="P:imaginal disc-derived wing margin morphogenesis"/>
    <property type="evidence" value="ECO:0007669"/>
    <property type="project" value="UniProtKB-ARBA"/>
</dbReference>
<dbReference type="GO" id="GO:0005509">
    <property type="term" value="F:calcium ion binding"/>
    <property type="evidence" value="ECO:0007669"/>
    <property type="project" value="InterPro"/>
</dbReference>
<dbReference type="Pfam" id="PF21700">
    <property type="entry name" value="EGF_DL_JAG"/>
    <property type="match status" value="2"/>
</dbReference>
<dbReference type="FunFam" id="2.10.25.10:FF:000031">
    <property type="entry name" value="neurogenic locus notch homolog protein 3"/>
    <property type="match status" value="1"/>
</dbReference>
<evidence type="ECO:0000256" key="15">
    <source>
        <dbReference type="SAM" id="Phobius"/>
    </source>
</evidence>
<feature type="domain" description="EGF-like" evidence="17">
    <location>
        <begin position="394"/>
        <end position="431"/>
    </location>
</feature>
<dbReference type="Pfam" id="PF00008">
    <property type="entry name" value="EGF"/>
    <property type="match status" value="5"/>
</dbReference>
<feature type="disulfide bond" evidence="11">
    <location>
        <begin position="573"/>
        <end position="582"/>
    </location>
</feature>
<dbReference type="PROSITE" id="PS00022">
    <property type="entry name" value="EGF_1"/>
    <property type="match status" value="8"/>
</dbReference>
<dbReference type="GO" id="GO:0045179">
    <property type="term" value="C:apical cortex"/>
    <property type="evidence" value="ECO:0007669"/>
    <property type="project" value="UniProtKB-ARBA"/>
</dbReference>
<dbReference type="Gene3D" id="2.60.40.3510">
    <property type="match status" value="1"/>
</dbReference>
<evidence type="ECO:0000259" key="17">
    <source>
        <dbReference type="PROSITE" id="PS50026"/>
    </source>
</evidence>
<evidence type="ECO:0000256" key="13">
    <source>
        <dbReference type="RuleBase" id="RU280815"/>
    </source>
</evidence>
<evidence type="ECO:0000256" key="5">
    <source>
        <dbReference type="ARBA" id="ARBA00022729"/>
    </source>
</evidence>
<organism evidence="19 20">
    <name type="scientific">Ceratosolen solmsi marchali</name>
    <dbReference type="NCBI Taxonomy" id="326594"/>
    <lineage>
        <taxon>Eukaryota</taxon>
        <taxon>Metazoa</taxon>
        <taxon>Ecdysozoa</taxon>
        <taxon>Arthropoda</taxon>
        <taxon>Hexapoda</taxon>
        <taxon>Insecta</taxon>
        <taxon>Pterygota</taxon>
        <taxon>Neoptera</taxon>
        <taxon>Endopterygota</taxon>
        <taxon>Hymenoptera</taxon>
        <taxon>Apocrita</taxon>
        <taxon>Proctotrupomorpha</taxon>
        <taxon>Chalcidoidea</taxon>
        <taxon>Agaonidae</taxon>
        <taxon>Agaoninae</taxon>
        <taxon>Ceratosolen</taxon>
    </lineage>
</organism>
<dbReference type="InterPro" id="IPR051830">
    <property type="entry name" value="NOTCH_homolog"/>
</dbReference>
<evidence type="ECO:0000256" key="2">
    <source>
        <dbReference type="ARBA" id="ARBA00022473"/>
    </source>
</evidence>
<dbReference type="GO" id="GO:0000902">
    <property type="term" value="P:cell morphogenesis"/>
    <property type="evidence" value="ECO:0007669"/>
    <property type="project" value="UniProtKB-ARBA"/>
</dbReference>
<keyword evidence="8 13" id="KW-0472">Membrane</keyword>
<dbReference type="FunFam" id="2.10.25.10:FF:000064">
    <property type="entry name" value="Delta-like protein"/>
    <property type="match status" value="1"/>
</dbReference>
<feature type="disulfide bond" evidence="12">
    <location>
        <begin position="219"/>
        <end position="228"/>
    </location>
</feature>
<gene>
    <name evidence="20" type="primary">LOC105367938</name>
</gene>
<accession>A0AAJ7E269</accession>
<dbReference type="PROSITE" id="PS50026">
    <property type="entry name" value="EGF_3"/>
    <property type="match status" value="7"/>
</dbReference>
<feature type="disulfide bond" evidence="11">
    <location>
        <begin position="421"/>
        <end position="430"/>
    </location>
</feature>
<feature type="disulfide bond" evidence="12">
    <location>
        <begin position="186"/>
        <end position="195"/>
    </location>
</feature>
<dbReference type="GO" id="GO:0048100">
    <property type="term" value="P:wing disc anterior/posterior pattern formation"/>
    <property type="evidence" value="ECO:0007669"/>
    <property type="project" value="UniProtKB-ARBA"/>
</dbReference>
<dbReference type="SUPFAM" id="SSF57184">
    <property type="entry name" value="Growth factor receptor domain"/>
    <property type="match status" value="1"/>
</dbReference>
<feature type="transmembrane region" description="Helical" evidence="15">
    <location>
        <begin position="622"/>
        <end position="646"/>
    </location>
</feature>
<dbReference type="InterPro" id="IPR018097">
    <property type="entry name" value="EGF_Ca-bd_CS"/>
</dbReference>
<evidence type="ECO:0000313" key="19">
    <source>
        <dbReference type="Proteomes" id="UP000695007"/>
    </source>
</evidence>
<dbReference type="InterPro" id="IPR009030">
    <property type="entry name" value="Growth_fac_rcpt_cys_sf"/>
</dbReference>
<evidence type="ECO:0000256" key="11">
    <source>
        <dbReference type="PROSITE-ProRule" id="PRU00076"/>
    </source>
</evidence>
<evidence type="ECO:0000256" key="4">
    <source>
        <dbReference type="ARBA" id="ARBA00022692"/>
    </source>
</evidence>
<feature type="disulfide bond" evidence="11">
    <location>
        <begin position="497"/>
        <end position="506"/>
    </location>
</feature>
<dbReference type="Gene3D" id="2.10.25.140">
    <property type="match status" value="1"/>
</dbReference>
<dbReference type="PROSITE" id="PS51051">
    <property type="entry name" value="DSL"/>
    <property type="match status" value="1"/>
</dbReference>
<name>A0AAJ7E269_9HYME</name>
<dbReference type="InterPro" id="IPR011651">
    <property type="entry name" value="Notch_ligand_N"/>
</dbReference>
<evidence type="ECO:0000259" key="18">
    <source>
        <dbReference type="PROSITE" id="PS51051"/>
    </source>
</evidence>
<dbReference type="CTD" id="42313"/>
<dbReference type="GO" id="GO:0016330">
    <property type="term" value="P:second mitotic wave involved in compound eye morphogenesis"/>
    <property type="evidence" value="ECO:0007669"/>
    <property type="project" value="UniProtKB-ARBA"/>
</dbReference>
<protein>
    <recommendedName>
        <fullName evidence="13">Delta-like protein</fullName>
    </recommendedName>
</protein>
<keyword evidence="2 13" id="KW-0217">Developmental protein</keyword>
<feature type="disulfide bond" evidence="11">
    <location>
        <begin position="535"/>
        <end position="544"/>
    </location>
</feature>
<evidence type="ECO:0000256" key="8">
    <source>
        <dbReference type="ARBA" id="ARBA00023136"/>
    </source>
</evidence>
<dbReference type="GO" id="GO:0035214">
    <property type="term" value="P:eye-antennal disc development"/>
    <property type="evidence" value="ECO:0007669"/>
    <property type="project" value="UniProtKB-ARBA"/>
</dbReference>
<dbReference type="Pfam" id="PF07657">
    <property type="entry name" value="MNNL"/>
    <property type="match status" value="1"/>
</dbReference>
<dbReference type="Pfam" id="PF01414">
    <property type="entry name" value="DSL"/>
    <property type="match status" value="1"/>
</dbReference>
<dbReference type="PROSITE" id="PS00010">
    <property type="entry name" value="ASX_HYDROXYL"/>
    <property type="match status" value="3"/>
</dbReference>
<evidence type="ECO:0000256" key="7">
    <source>
        <dbReference type="ARBA" id="ARBA00022989"/>
    </source>
</evidence>
<evidence type="ECO:0000256" key="12">
    <source>
        <dbReference type="PROSITE-ProRule" id="PRU00377"/>
    </source>
</evidence>
<dbReference type="GO" id="GO:0036011">
    <property type="term" value="P:imaginal disc-derived leg segmentation"/>
    <property type="evidence" value="ECO:0007669"/>
    <property type="project" value="UniProtKB-ARBA"/>
</dbReference>
<dbReference type="SMART" id="SM00181">
    <property type="entry name" value="EGF"/>
    <property type="match status" value="10"/>
</dbReference>
<keyword evidence="10" id="KW-0325">Glycoprotein</keyword>
<feature type="domain" description="DSL" evidence="18">
    <location>
        <begin position="184"/>
        <end position="228"/>
    </location>
</feature>
<dbReference type="InterPro" id="IPR000742">
    <property type="entry name" value="EGF"/>
</dbReference>
<dbReference type="InterPro" id="IPR001881">
    <property type="entry name" value="EGF-like_Ca-bd_dom"/>
</dbReference>
<keyword evidence="4 13" id="KW-0812">Transmembrane</keyword>
<dbReference type="GO" id="GO:0007219">
    <property type="term" value="P:Notch signaling pathway"/>
    <property type="evidence" value="ECO:0007669"/>
    <property type="project" value="InterPro"/>
</dbReference>
<comment type="function">
    <text evidence="13">Putative Notch ligand involved in the mediation of Notch signaling.</text>
</comment>
<dbReference type="PROSITE" id="PS01187">
    <property type="entry name" value="EGF_CA"/>
    <property type="match status" value="2"/>
</dbReference>
<keyword evidence="5 13" id="KW-0732">Signal</keyword>
<evidence type="ECO:0000256" key="6">
    <source>
        <dbReference type="ARBA" id="ARBA00022737"/>
    </source>
</evidence>
<sequence>MWTAMLVCTAALVLVPPPRSVVQASGVFELRLKSFANENGKDSLGKCCSGSGSGGECSGVCRTRFRVCLKQYQVNIDTTTPCTYGDVVTPVLGDNVLNFTQAGASFANPIRFPFDFTWPGTFSLIVEAFHDNTENSTYALSGSSASDRVIITRLATQRWLDVGSEWIEDEHRSHHSMMLYEYRVTCAAYYYGKGCENLCRPRNDNFGHYRCSSTGERVCLSGWKGDYCATPHCLTGCDEQHGHCSRPNECMCHSGWTGQFCDQCVRYPGCLHGTCQKPWECLCDEGWGGLFCNQDLNFCTNHKPCRNGGTCFNTGQGSYTCACAPGFSGTDCETPLLDCQAQPCLNQGTCIPAPANISLSALALMSEDREEESLGRKYRCACPVGWRGRHCELGTRSCRDAPCARGATCEDDQERGYRCICPPGLAGPDCERQLDECAAHPCSNGGTCADHPSGFRCSCPPGFTGERCQQNVDDCQGEPCLHGATCLDLVNGFSCQCVPGYVGRLCQDKVDYCLAKPCANGGSCLSTTNDYRCSCKPGFAGKDCSVDVDECKSSPCQHGGTCRNRVNGFACECPDGWRGDTCSEASARPGSAGFWQAGRGRSAAAVAASPEARHAALTTEHVVVIATISTAVPAFVLVAALAVMCMKRRQKREQAKADEEARLQNERNAVHSSMSKRAGALLSPQLEASSMTMSPPPPPGDSHMIKNTWAAHGQTGLGDRNHGGKSVNNAMAAAVAAAAIADDGYKPEPICGVGGGGGGGCIGGSGGAPEARPRPTKQLNTEAAAHRASQHLYHKEKECGLGALGGSLGLASACQQLLEAKRASALYAGPTESGCCVVSSCAEAKRPETPPSVETQQGSDTPGCAVYVIDDHYRHDSALAATLATEV</sequence>
<dbReference type="SMART" id="SM00179">
    <property type="entry name" value="EGF_CA"/>
    <property type="match status" value="6"/>
</dbReference>
<evidence type="ECO:0000256" key="16">
    <source>
        <dbReference type="SAM" id="SignalP"/>
    </source>
</evidence>
<dbReference type="InterPro" id="IPR001774">
    <property type="entry name" value="DSL"/>
</dbReference>
<reference evidence="20" key="1">
    <citation type="submission" date="2025-08" db="UniProtKB">
        <authorList>
            <consortium name="RefSeq"/>
        </authorList>
    </citation>
    <scope>IDENTIFICATION</scope>
</reference>
<dbReference type="GO" id="GO:0009986">
    <property type="term" value="C:cell surface"/>
    <property type="evidence" value="ECO:0007669"/>
    <property type="project" value="UniProtKB-ARBA"/>
</dbReference>
<dbReference type="GO" id="GO:0048666">
    <property type="term" value="P:neuron development"/>
    <property type="evidence" value="ECO:0007669"/>
    <property type="project" value="UniProtKB-ARBA"/>
</dbReference>
<evidence type="ECO:0000313" key="20">
    <source>
        <dbReference type="RefSeq" id="XP_011505105.1"/>
    </source>
</evidence>
<dbReference type="PROSITE" id="PS01186">
    <property type="entry name" value="EGF_2"/>
    <property type="match status" value="7"/>
</dbReference>
<evidence type="ECO:0000256" key="3">
    <source>
        <dbReference type="ARBA" id="ARBA00022536"/>
    </source>
</evidence>
<evidence type="ECO:0000256" key="14">
    <source>
        <dbReference type="SAM" id="MobiDB-lite"/>
    </source>
</evidence>
<feature type="disulfide bond" evidence="11">
    <location>
        <begin position="323"/>
        <end position="332"/>
    </location>
</feature>
<feature type="domain" description="EGF-like" evidence="17">
    <location>
        <begin position="471"/>
        <end position="507"/>
    </location>
</feature>
<feature type="disulfide bond" evidence="12">
    <location>
        <begin position="199"/>
        <end position="211"/>
    </location>
</feature>
<dbReference type="FunFam" id="2.10.25.140:FF:000001">
    <property type="entry name" value="Delta-like protein"/>
    <property type="match status" value="1"/>
</dbReference>
<feature type="signal peptide" evidence="16">
    <location>
        <begin position="1"/>
        <end position="20"/>
    </location>
</feature>
<dbReference type="FunFam" id="2.10.25.10:FF:000004">
    <property type="entry name" value="Neurogenic locus notch 1"/>
    <property type="match status" value="1"/>
</dbReference>
<dbReference type="KEGG" id="csol:105367938"/>
<dbReference type="FunFam" id="2.10.25.10:FF:000123">
    <property type="entry name" value="Crumbs homolog 1 (Drosophila)"/>
    <property type="match status" value="1"/>
</dbReference>
<dbReference type="FunFam" id="2.10.25.10:FF:000018">
    <property type="entry name" value="Delta-like 1"/>
    <property type="match status" value="1"/>
</dbReference>
<keyword evidence="6 13" id="KW-0677">Repeat</keyword>
<dbReference type="AlphaFoldDB" id="A0AAJ7E269"/>
<evidence type="ECO:0000256" key="9">
    <source>
        <dbReference type="ARBA" id="ARBA00023157"/>
    </source>
</evidence>
<keyword evidence="7 13" id="KW-1133">Transmembrane helix</keyword>
<proteinExistence type="predicted"/>
<feature type="chain" id="PRO_5042513712" description="Delta-like protein" evidence="16">
    <location>
        <begin position="21"/>
        <end position="887"/>
    </location>
</feature>
<comment type="subcellular location">
    <subcellularLocation>
        <location evidence="1 13">Membrane</location>
        <topology evidence="1 13">Single-pass type I membrane protein</topology>
    </subcellularLocation>
</comment>
<dbReference type="SUPFAM" id="SSF57196">
    <property type="entry name" value="EGF/Laminin"/>
    <property type="match status" value="3"/>
</dbReference>
<dbReference type="Gene3D" id="2.10.25.10">
    <property type="entry name" value="Laminin"/>
    <property type="match status" value="8"/>
</dbReference>
<feature type="domain" description="EGF-like" evidence="17">
    <location>
        <begin position="295"/>
        <end position="333"/>
    </location>
</feature>
<evidence type="ECO:0000256" key="10">
    <source>
        <dbReference type="ARBA" id="ARBA00023180"/>
    </source>
</evidence>
<dbReference type="FunFam" id="2.10.25.10:FF:000230">
    <property type="entry name" value="Delta-like protein"/>
    <property type="match status" value="1"/>
</dbReference>
<keyword evidence="3 11" id="KW-0245">EGF-like domain</keyword>
<dbReference type="Pfam" id="PF12661">
    <property type="entry name" value="hEGF"/>
    <property type="match status" value="1"/>
</dbReference>
<evidence type="ECO:0000256" key="1">
    <source>
        <dbReference type="ARBA" id="ARBA00004479"/>
    </source>
</evidence>
<feature type="disulfide bond" evidence="11">
    <location>
        <begin position="459"/>
        <end position="468"/>
    </location>
</feature>
<dbReference type="GO" id="GO:0048018">
    <property type="term" value="F:receptor ligand activity"/>
    <property type="evidence" value="ECO:0007669"/>
    <property type="project" value="UniProtKB-ARBA"/>
</dbReference>
<dbReference type="SMART" id="SM00051">
    <property type="entry name" value="DSL"/>
    <property type="match status" value="1"/>
</dbReference>
<dbReference type="Proteomes" id="UP000695007">
    <property type="component" value="Unplaced"/>
</dbReference>
<dbReference type="FunFam" id="2.10.25.10:FF:000095">
    <property type="entry name" value="Notch, isoform B"/>
    <property type="match status" value="1"/>
</dbReference>
<dbReference type="CDD" id="cd00054">
    <property type="entry name" value="EGF_CA"/>
    <property type="match status" value="6"/>
</dbReference>
<feature type="domain" description="EGF-like" evidence="17">
    <location>
        <begin position="433"/>
        <end position="469"/>
    </location>
</feature>